<dbReference type="CDD" id="cd04301">
    <property type="entry name" value="NAT_SF"/>
    <property type="match status" value="1"/>
</dbReference>
<dbReference type="Pfam" id="PF13673">
    <property type="entry name" value="Acetyltransf_10"/>
    <property type="match status" value="1"/>
</dbReference>
<dbReference type="InterPro" id="IPR052523">
    <property type="entry name" value="Trichothecene_AcTrans"/>
</dbReference>
<evidence type="ECO:0000259" key="1">
    <source>
        <dbReference type="Pfam" id="PF13673"/>
    </source>
</evidence>
<accession>A0A6A6WWU3</accession>
<dbReference type="PANTHER" id="PTHR42791:SF2">
    <property type="entry name" value="N-ACETYLTRANSFERASE DOMAIN-CONTAINING PROTEIN"/>
    <property type="match status" value="1"/>
</dbReference>
<dbReference type="GO" id="GO:0016747">
    <property type="term" value="F:acyltransferase activity, transferring groups other than amino-acyl groups"/>
    <property type="evidence" value="ECO:0007669"/>
    <property type="project" value="InterPro"/>
</dbReference>
<feature type="domain" description="N-acetyltransferase" evidence="1">
    <location>
        <begin position="177"/>
        <end position="241"/>
    </location>
</feature>
<evidence type="ECO:0000313" key="2">
    <source>
        <dbReference type="EMBL" id="KAF2788559.1"/>
    </source>
</evidence>
<sequence>MAEKKAEFIKVETPPGYQQTMPVEPERRFSASDISISLCNEKDSDRVAQGLYECFPEEWWAKREPAELRPPEQITRQNRLTARLRPSFSNPYMKWVKATLASTGEIIGIAGWVAPGNPIHNFWLSTAFDFYGWREKLGLSDEEYEEMWKGVAPIWDEEIERNDRLRKEVLDDEPHWYLAPLYTWPEYQGRGVGKKLLDWAIEQADATDPPTAMYLESAPTAKAVYMHVGFIQQEGGHNFLRRGPAATKGPEGKDGVEKVDVKVVEKEAEAELA</sequence>
<name>A0A6A6WWU3_9PLEO</name>
<dbReference type="EMBL" id="MU002206">
    <property type="protein sequence ID" value="KAF2788559.1"/>
    <property type="molecule type" value="Genomic_DNA"/>
</dbReference>
<dbReference type="InterPro" id="IPR000182">
    <property type="entry name" value="GNAT_dom"/>
</dbReference>
<gene>
    <name evidence="2" type="ORF">K505DRAFT_341986</name>
</gene>
<dbReference type="Gene3D" id="3.40.630.30">
    <property type="match status" value="1"/>
</dbReference>
<keyword evidence="3" id="KW-1185">Reference proteome</keyword>
<proteinExistence type="predicted"/>
<dbReference type="Proteomes" id="UP000799757">
    <property type="component" value="Unassembled WGS sequence"/>
</dbReference>
<dbReference type="InterPro" id="IPR016181">
    <property type="entry name" value="Acyl_CoA_acyltransferase"/>
</dbReference>
<organism evidence="2 3">
    <name type="scientific">Melanomma pulvis-pyrius CBS 109.77</name>
    <dbReference type="NCBI Taxonomy" id="1314802"/>
    <lineage>
        <taxon>Eukaryota</taxon>
        <taxon>Fungi</taxon>
        <taxon>Dikarya</taxon>
        <taxon>Ascomycota</taxon>
        <taxon>Pezizomycotina</taxon>
        <taxon>Dothideomycetes</taxon>
        <taxon>Pleosporomycetidae</taxon>
        <taxon>Pleosporales</taxon>
        <taxon>Melanommataceae</taxon>
        <taxon>Melanomma</taxon>
    </lineage>
</organism>
<dbReference type="SUPFAM" id="SSF55729">
    <property type="entry name" value="Acyl-CoA N-acyltransferases (Nat)"/>
    <property type="match status" value="1"/>
</dbReference>
<dbReference type="PANTHER" id="PTHR42791">
    <property type="entry name" value="GNAT FAMILY ACETYLTRANSFERASE"/>
    <property type="match status" value="1"/>
</dbReference>
<protein>
    <recommendedName>
        <fullName evidence="1">N-acetyltransferase domain-containing protein</fullName>
    </recommendedName>
</protein>
<dbReference type="AlphaFoldDB" id="A0A6A6WWU3"/>
<dbReference type="OrthoDB" id="196847at2759"/>
<evidence type="ECO:0000313" key="3">
    <source>
        <dbReference type="Proteomes" id="UP000799757"/>
    </source>
</evidence>
<reference evidence="2" key="1">
    <citation type="journal article" date="2020" name="Stud. Mycol.">
        <title>101 Dothideomycetes genomes: a test case for predicting lifestyles and emergence of pathogens.</title>
        <authorList>
            <person name="Haridas S."/>
            <person name="Albert R."/>
            <person name="Binder M."/>
            <person name="Bloem J."/>
            <person name="Labutti K."/>
            <person name="Salamov A."/>
            <person name="Andreopoulos B."/>
            <person name="Baker S."/>
            <person name="Barry K."/>
            <person name="Bills G."/>
            <person name="Bluhm B."/>
            <person name="Cannon C."/>
            <person name="Castanera R."/>
            <person name="Culley D."/>
            <person name="Daum C."/>
            <person name="Ezra D."/>
            <person name="Gonzalez J."/>
            <person name="Henrissat B."/>
            <person name="Kuo A."/>
            <person name="Liang C."/>
            <person name="Lipzen A."/>
            <person name="Lutzoni F."/>
            <person name="Magnuson J."/>
            <person name="Mondo S."/>
            <person name="Nolan M."/>
            <person name="Ohm R."/>
            <person name="Pangilinan J."/>
            <person name="Park H.-J."/>
            <person name="Ramirez L."/>
            <person name="Alfaro M."/>
            <person name="Sun H."/>
            <person name="Tritt A."/>
            <person name="Yoshinaga Y."/>
            <person name="Zwiers L.-H."/>
            <person name="Turgeon B."/>
            <person name="Goodwin S."/>
            <person name="Spatafora J."/>
            <person name="Crous P."/>
            <person name="Grigoriev I."/>
        </authorList>
    </citation>
    <scope>NUCLEOTIDE SEQUENCE</scope>
    <source>
        <strain evidence="2">CBS 109.77</strain>
    </source>
</reference>